<evidence type="ECO:0000313" key="4">
    <source>
        <dbReference type="Proteomes" id="UP000027195"/>
    </source>
</evidence>
<dbReference type="GO" id="GO:0003950">
    <property type="term" value="F:NAD+ poly-ADP-ribosyltransferase activity"/>
    <property type="evidence" value="ECO:0007669"/>
    <property type="project" value="UniProtKB-UniRule"/>
</dbReference>
<gene>
    <name evidence="3" type="ORF">BOTBODRAFT_425046</name>
</gene>
<dbReference type="SUPFAM" id="SSF56399">
    <property type="entry name" value="ADP-ribosylation"/>
    <property type="match status" value="1"/>
</dbReference>
<keyword evidence="1" id="KW-0520">NAD</keyword>
<keyword evidence="4" id="KW-1185">Reference proteome</keyword>
<dbReference type="Proteomes" id="UP000027195">
    <property type="component" value="Unassembled WGS sequence"/>
</dbReference>
<dbReference type="Pfam" id="PF00644">
    <property type="entry name" value="PARP"/>
    <property type="match status" value="1"/>
</dbReference>
<dbReference type="EC" id="2.4.2.-" evidence="1"/>
<dbReference type="InterPro" id="IPR012317">
    <property type="entry name" value="Poly(ADP-ribose)pol_cat_dom"/>
</dbReference>
<dbReference type="Gene3D" id="3.90.228.10">
    <property type="match status" value="1"/>
</dbReference>
<evidence type="ECO:0000259" key="2">
    <source>
        <dbReference type="PROSITE" id="PS51059"/>
    </source>
</evidence>
<accession>A0A067M979</accession>
<dbReference type="OrthoDB" id="9514740at2759"/>
<protein>
    <recommendedName>
        <fullName evidence="1">Poly [ADP-ribose] polymerase</fullName>
        <shortName evidence="1">PARP</shortName>
        <ecNumber evidence="1">2.4.2.-</ecNumber>
    </recommendedName>
</protein>
<dbReference type="EMBL" id="KL198052">
    <property type="protein sequence ID" value="KDQ12134.1"/>
    <property type="molecule type" value="Genomic_DNA"/>
</dbReference>
<dbReference type="PROSITE" id="PS51059">
    <property type="entry name" value="PARP_CATALYTIC"/>
    <property type="match status" value="1"/>
</dbReference>
<name>A0A067M979_BOTB1</name>
<keyword evidence="1" id="KW-0328">Glycosyltransferase</keyword>
<dbReference type="InParanoid" id="A0A067M979"/>
<keyword evidence="1" id="KW-0808">Transferase</keyword>
<sequence>MYLQPHDQFTRNIQNRFYSSWQHPTKKMPTIKHIFYSLHQSLHSRDHLQRNRTYMRQHGNEQMLFHGTLRACRVGDTPENIYPCSRPDCKLCAILRCSFDPSKSCNGMFGYGVYTTPISSKADGYVKSPNSSYKAILYANVTLGKTKVMNYAQHGLRQAPNGCDSITAATIAQGGAVEYPEMVVYREDSICVNSLIIYEQN</sequence>
<dbReference type="HOGENOM" id="CLU_039434_1_1_1"/>
<reference evidence="4" key="1">
    <citation type="journal article" date="2014" name="Proc. Natl. Acad. Sci. U.S.A.">
        <title>Extensive sampling of basidiomycete genomes demonstrates inadequacy of the white-rot/brown-rot paradigm for wood decay fungi.</title>
        <authorList>
            <person name="Riley R."/>
            <person name="Salamov A.A."/>
            <person name="Brown D.W."/>
            <person name="Nagy L.G."/>
            <person name="Floudas D."/>
            <person name="Held B.W."/>
            <person name="Levasseur A."/>
            <person name="Lombard V."/>
            <person name="Morin E."/>
            <person name="Otillar R."/>
            <person name="Lindquist E.A."/>
            <person name="Sun H."/>
            <person name="LaButti K.M."/>
            <person name="Schmutz J."/>
            <person name="Jabbour D."/>
            <person name="Luo H."/>
            <person name="Baker S.E."/>
            <person name="Pisabarro A.G."/>
            <person name="Walton J.D."/>
            <person name="Blanchette R.A."/>
            <person name="Henrissat B."/>
            <person name="Martin F."/>
            <person name="Cullen D."/>
            <person name="Hibbett D.S."/>
            <person name="Grigoriev I.V."/>
        </authorList>
    </citation>
    <scope>NUCLEOTIDE SEQUENCE [LARGE SCALE GENOMIC DNA]</scope>
    <source>
        <strain evidence="4">FD-172 SS1</strain>
    </source>
</reference>
<organism evidence="3 4">
    <name type="scientific">Botryobasidium botryosum (strain FD-172 SS1)</name>
    <dbReference type="NCBI Taxonomy" id="930990"/>
    <lineage>
        <taxon>Eukaryota</taxon>
        <taxon>Fungi</taxon>
        <taxon>Dikarya</taxon>
        <taxon>Basidiomycota</taxon>
        <taxon>Agaricomycotina</taxon>
        <taxon>Agaricomycetes</taxon>
        <taxon>Cantharellales</taxon>
        <taxon>Botryobasidiaceae</taxon>
        <taxon>Botryobasidium</taxon>
    </lineage>
</organism>
<evidence type="ECO:0000313" key="3">
    <source>
        <dbReference type="EMBL" id="KDQ12134.1"/>
    </source>
</evidence>
<proteinExistence type="predicted"/>
<feature type="domain" description="PARP catalytic" evidence="2">
    <location>
        <begin position="1"/>
        <end position="201"/>
    </location>
</feature>
<evidence type="ECO:0000256" key="1">
    <source>
        <dbReference type="RuleBase" id="RU362114"/>
    </source>
</evidence>
<dbReference type="AlphaFoldDB" id="A0A067M979"/>